<dbReference type="Proteomes" id="UP000175968">
    <property type="component" value="Chromosome"/>
</dbReference>
<accession>A0AAC9I3P9</accession>
<organism evidence="1 2">
    <name type="scientific">Flavobacterium gilvum</name>
    <dbReference type="NCBI Taxonomy" id="1492737"/>
    <lineage>
        <taxon>Bacteria</taxon>
        <taxon>Pseudomonadati</taxon>
        <taxon>Bacteroidota</taxon>
        <taxon>Flavobacteriia</taxon>
        <taxon>Flavobacteriales</taxon>
        <taxon>Flavobacteriaceae</taxon>
        <taxon>Flavobacterium</taxon>
    </lineage>
</organism>
<evidence type="ECO:0000313" key="2">
    <source>
        <dbReference type="Proteomes" id="UP000175968"/>
    </source>
</evidence>
<dbReference type="AlphaFoldDB" id="A0AAC9I3P9"/>
<proteinExistence type="predicted"/>
<gene>
    <name evidence="1" type="ORF">EM308_08310</name>
</gene>
<name>A0AAC9I3P9_9FLAO</name>
<dbReference type="EMBL" id="CP017479">
    <property type="protein sequence ID" value="AOW09500.1"/>
    <property type="molecule type" value="Genomic_DNA"/>
</dbReference>
<evidence type="ECO:0000313" key="1">
    <source>
        <dbReference type="EMBL" id="AOW09500.1"/>
    </source>
</evidence>
<sequence length="174" mass="20793">MILPFSTQINGKPNYFIEKIWLGLLRSHLNLIGYHRFRDEAAINNVIDQWDIPDSIHPKLHTIREDKTDRWKAGNKIDFFINCRQPTMFRFAPVLPVVSVQKIEIKWIPLTIPLGERRPWVRIDGKQIYTIDQIDEEQILQLAQNDGFDTIEDFFVYFDKDFTGKIIHWTDFRY</sequence>
<dbReference type="RefSeq" id="WP_051877692.1">
    <property type="nucleotide sequence ID" value="NZ_CP017479.1"/>
</dbReference>
<dbReference type="KEGG" id="fgl:EM308_08310"/>
<reference evidence="1 2" key="1">
    <citation type="submission" date="2016-10" db="EMBL/GenBank/DDBJ databases">
        <title>Flavobacterium gilvum sp. nov., isolated from stream water.</title>
        <authorList>
            <person name="Shin S.-K."/>
            <person name="Cho Y.-J."/>
            <person name="Yi H."/>
        </authorList>
    </citation>
    <scope>NUCLEOTIDE SEQUENCE [LARGE SCALE GENOMIC DNA]</scope>
    <source>
        <strain evidence="1 2">EM1308</strain>
    </source>
</reference>
<keyword evidence="2" id="KW-1185">Reference proteome</keyword>
<protein>
    <submittedName>
        <fullName evidence="1">Uncharacterized protein</fullName>
    </submittedName>
</protein>